<dbReference type="EMBL" id="OV696701">
    <property type="protein sequence ID" value="CAH1248301.1"/>
    <property type="molecule type" value="Genomic_DNA"/>
</dbReference>
<dbReference type="OrthoDB" id="1081007at2759"/>
<feature type="region of interest" description="Disordered" evidence="4">
    <location>
        <begin position="1"/>
        <end position="42"/>
    </location>
</feature>
<dbReference type="Pfam" id="PF01019">
    <property type="entry name" value="G_glu_transpept"/>
    <property type="match status" value="1"/>
</dbReference>
<protein>
    <recommendedName>
        <fullName evidence="3">Glutathione hydrolase</fullName>
        <ecNumber evidence="3">2.3.2.2</ecNumber>
        <ecNumber evidence="3">3.4.19.13</ecNumber>
    </recommendedName>
    <alternativeName>
        <fullName evidence="3">Gamma-glutamyltransferase</fullName>
    </alternativeName>
    <alternativeName>
        <fullName evidence="3">Gamma-glutamyltranspeptidase</fullName>
    </alternativeName>
</protein>
<dbReference type="AlphaFoldDB" id="A0A8K0EE41"/>
<dbReference type="InterPro" id="IPR043138">
    <property type="entry name" value="GGT_lsub"/>
</dbReference>
<evidence type="ECO:0000256" key="4">
    <source>
        <dbReference type="SAM" id="MobiDB-lite"/>
    </source>
</evidence>
<dbReference type="FunFam" id="3.60.20.40:FF:000002">
    <property type="entry name" value="gamma-glutamyltransferase 7"/>
    <property type="match status" value="1"/>
</dbReference>
<keyword evidence="3" id="KW-0378">Hydrolase</keyword>
<comment type="function">
    <text evidence="3">Cleaves the gamma-glutamyl peptide bond of glutathione and glutathione conjugates.</text>
</comment>
<dbReference type="PRINTS" id="PR01210">
    <property type="entry name" value="GGTRANSPTASE"/>
</dbReference>
<keyword evidence="3" id="KW-0812">Transmembrane</keyword>
<keyword evidence="3" id="KW-1133">Transmembrane helix</keyword>
<comment type="catalytic activity">
    <reaction evidence="3">
        <text>an N-terminal (5-L-glutamyl)-[peptide] + an alpha-amino acid = 5-L-glutamyl amino acid + an N-terminal L-alpha-aminoacyl-[peptide]</text>
        <dbReference type="Rhea" id="RHEA:23904"/>
        <dbReference type="Rhea" id="RHEA-COMP:9780"/>
        <dbReference type="Rhea" id="RHEA-COMP:9795"/>
        <dbReference type="ChEBI" id="CHEBI:77644"/>
        <dbReference type="ChEBI" id="CHEBI:78597"/>
        <dbReference type="ChEBI" id="CHEBI:78599"/>
        <dbReference type="ChEBI" id="CHEBI:78608"/>
        <dbReference type="EC" id="2.3.2.2"/>
    </reaction>
</comment>
<gene>
    <name evidence="5" type="primary">GGT7</name>
    <name evidence="5" type="ORF">BLAG_LOCUS9660</name>
</gene>
<feature type="binding site" evidence="2">
    <location>
        <position position="548"/>
    </location>
    <ligand>
        <name>L-glutamate</name>
        <dbReference type="ChEBI" id="CHEBI:29985"/>
    </ligand>
</feature>
<feature type="binding site" evidence="2">
    <location>
        <position position="496"/>
    </location>
    <ligand>
        <name>L-glutamate</name>
        <dbReference type="ChEBI" id="CHEBI:29985"/>
    </ligand>
</feature>
<proteinExistence type="inferred from homology"/>
<dbReference type="Gene3D" id="3.60.20.40">
    <property type="match status" value="1"/>
</dbReference>
<keyword evidence="3" id="KW-0472">Membrane</keyword>
<keyword evidence="3" id="KW-0808">Transferase</keyword>
<feature type="binding site" evidence="2">
    <location>
        <position position="184"/>
    </location>
    <ligand>
        <name>L-glutamate</name>
        <dbReference type="ChEBI" id="CHEBI:29985"/>
    </ligand>
</feature>
<keyword evidence="3" id="KW-0012">Acyltransferase</keyword>
<dbReference type="EC" id="3.4.19.13" evidence="3"/>
<reference evidence="5" key="1">
    <citation type="submission" date="2022-01" db="EMBL/GenBank/DDBJ databases">
        <authorList>
            <person name="Braso-Vives M."/>
        </authorList>
    </citation>
    <scope>NUCLEOTIDE SEQUENCE</scope>
</reference>
<dbReference type="Proteomes" id="UP000838412">
    <property type="component" value="Chromosome 16"/>
</dbReference>
<evidence type="ECO:0000256" key="1">
    <source>
        <dbReference type="ARBA" id="ARBA00009381"/>
    </source>
</evidence>
<name>A0A8K0EE41_BRALA</name>
<dbReference type="PANTHER" id="PTHR11686">
    <property type="entry name" value="GAMMA GLUTAMYL TRANSPEPTIDASE"/>
    <property type="match status" value="1"/>
</dbReference>
<comment type="subcellular location">
    <subcellularLocation>
        <location evidence="3">Membrane</location>
        <topology evidence="3">Single-pass type II membrane protein</topology>
    </subcellularLocation>
</comment>
<dbReference type="EC" id="2.3.2.2" evidence="3"/>
<dbReference type="NCBIfam" id="TIGR00066">
    <property type="entry name" value="g_glut_trans"/>
    <property type="match status" value="1"/>
</dbReference>
<dbReference type="Gene3D" id="1.10.246.130">
    <property type="match status" value="1"/>
</dbReference>
<accession>A0A8K0EE41</accession>
<feature type="compositionally biased region" description="Basic and acidic residues" evidence="4">
    <location>
        <begin position="1"/>
        <end position="13"/>
    </location>
</feature>
<organism evidence="5 6">
    <name type="scientific">Branchiostoma lanceolatum</name>
    <name type="common">Common lancelet</name>
    <name type="synonym">Amphioxus lanceolatum</name>
    <dbReference type="NCBI Taxonomy" id="7740"/>
    <lineage>
        <taxon>Eukaryota</taxon>
        <taxon>Metazoa</taxon>
        <taxon>Chordata</taxon>
        <taxon>Cephalochordata</taxon>
        <taxon>Leptocardii</taxon>
        <taxon>Amphioxiformes</taxon>
        <taxon>Branchiostomatidae</taxon>
        <taxon>Branchiostoma</taxon>
    </lineage>
</organism>
<dbReference type="PANTHER" id="PTHR11686:SF54">
    <property type="entry name" value="GLUTATHIONE HYDROLASE 7"/>
    <property type="match status" value="1"/>
</dbReference>
<comment type="pathway">
    <text evidence="3">Sulfur metabolism; glutathione metabolism.</text>
</comment>
<dbReference type="SUPFAM" id="SSF56235">
    <property type="entry name" value="N-terminal nucleophile aminohydrolases (Ntn hydrolases)"/>
    <property type="match status" value="1"/>
</dbReference>
<evidence type="ECO:0000256" key="3">
    <source>
        <dbReference type="RuleBase" id="RU368068"/>
    </source>
</evidence>
<evidence type="ECO:0000313" key="5">
    <source>
        <dbReference type="EMBL" id="CAH1248301.1"/>
    </source>
</evidence>
<feature type="transmembrane region" description="Helical" evidence="3">
    <location>
        <begin position="86"/>
        <end position="110"/>
    </location>
</feature>
<dbReference type="InterPro" id="IPR043137">
    <property type="entry name" value="GGT_ssub_C"/>
</dbReference>
<dbReference type="GO" id="GO:0036374">
    <property type="term" value="F:glutathione hydrolase activity"/>
    <property type="evidence" value="ECO:0007669"/>
    <property type="project" value="UniProtKB-UniRule"/>
</dbReference>
<comment type="catalytic activity">
    <reaction evidence="3">
        <text>an S-substituted glutathione + H2O = an S-substituted L-cysteinylglycine + L-glutamate</text>
        <dbReference type="Rhea" id="RHEA:59468"/>
        <dbReference type="ChEBI" id="CHEBI:15377"/>
        <dbReference type="ChEBI" id="CHEBI:29985"/>
        <dbReference type="ChEBI" id="CHEBI:90779"/>
        <dbReference type="ChEBI" id="CHEBI:143103"/>
        <dbReference type="EC" id="3.4.19.13"/>
    </reaction>
</comment>
<sequence length="644" mass="67800">MSEKDGYLGRPTEDGLPSPIDYPAAEGTAEMVATPEADAADSENLITGPRMLSLMSTSSTPDNEQAPLKNYTGKDPPFTCSPSQGLTIIIAGWVSLAVVITVALIIQIYVGPPQVVPHGAVVSDAALCSDIGTDILKSEGSAVDAAIATVLCQGVVNPQVSGIGGGGFMVVRLRDKSAAVIDFRETAPSAATRDMFRNKLSQVNVDGLAVAVPSQLRGLELAHKMYGKLPWSQLITPVAQLARDGFAVTDELAEALSSIGIDSMSGDFKKVFAPNDRLFTAGQKMTRSDLADTLEQIAENGADAFYTGPIAESVATAAHNTGGVITAQDLTDYQALLKPTLNTTYKSSYILTAPAPSGGPSLLSILNIMEGYNLTDKDSTKAVTYQRLVEAFKFGYAQHTTLGDPDKAPNVTEIVARIISKVEAKKLRGKINDSQAYTSPDHYGPFYTLGDDKGASHVSVIGPDLDMVSVTSSLHDLFGSGVITSTGVILNGHMADFSIPGQASQTGAPNPENYIVPGKRPLSWLSPTIVVPMANPCGKHLALGASSGTATLSGVAQVVLNILAFGKELEISVEGPRLHNQLQPDETRAEAGFNAAILSQLATWKQNVIRDQEALNVVQAAYRVKDAITGQADTREKGGKASVF</sequence>
<dbReference type="InterPro" id="IPR029055">
    <property type="entry name" value="Ntn_hydrolases_N"/>
</dbReference>
<dbReference type="FunFam" id="1.10.246.130:FF:000001">
    <property type="entry name" value="Gamma-glutamyltransferase 5 isoform 1"/>
    <property type="match status" value="1"/>
</dbReference>
<dbReference type="GO" id="GO:0103068">
    <property type="term" value="F:leukotriene C4 gamma-glutamyl transferase activity"/>
    <property type="evidence" value="ECO:0007669"/>
    <property type="project" value="UniProtKB-EC"/>
</dbReference>
<comment type="similarity">
    <text evidence="1">Belongs to the gamma-glutamyltransferase family.</text>
</comment>
<evidence type="ECO:0000256" key="2">
    <source>
        <dbReference type="PIRSR" id="PIRSR600101-2"/>
    </source>
</evidence>
<dbReference type="InterPro" id="IPR000101">
    <property type="entry name" value="GGT_peptidase"/>
</dbReference>
<comment type="catalytic activity">
    <reaction evidence="3">
        <text>glutathione + H2O = L-cysteinylglycine + L-glutamate</text>
        <dbReference type="Rhea" id="RHEA:28807"/>
        <dbReference type="ChEBI" id="CHEBI:15377"/>
        <dbReference type="ChEBI" id="CHEBI:29985"/>
        <dbReference type="ChEBI" id="CHEBI:57925"/>
        <dbReference type="ChEBI" id="CHEBI:61694"/>
        <dbReference type="EC" id="3.4.19.13"/>
    </reaction>
</comment>
<dbReference type="UniPathway" id="UPA00204"/>
<dbReference type="GO" id="GO:0005886">
    <property type="term" value="C:plasma membrane"/>
    <property type="evidence" value="ECO:0007669"/>
    <property type="project" value="TreeGrafter"/>
</dbReference>
<dbReference type="GO" id="GO:0006751">
    <property type="term" value="P:glutathione catabolic process"/>
    <property type="evidence" value="ECO:0007669"/>
    <property type="project" value="UniProtKB-UniRule"/>
</dbReference>
<evidence type="ECO:0000313" key="6">
    <source>
        <dbReference type="Proteomes" id="UP000838412"/>
    </source>
</evidence>
<keyword evidence="6" id="KW-1185">Reference proteome</keyword>